<dbReference type="Gene3D" id="3.40.47.10">
    <property type="match status" value="1"/>
</dbReference>
<keyword evidence="1" id="KW-0596">Phosphopantetheine</keyword>
<evidence type="ECO:0000256" key="6">
    <source>
        <dbReference type="RuleBase" id="RU003694"/>
    </source>
</evidence>
<evidence type="ECO:0000259" key="9">
    <source>
        <dbReference type="PROSITE" id="PS52019"/>
    </source>
</evidence>
<dbReference type="GO" id="GO:0006633">
    <property type="term" value="P:fatty acid biosynthetic process"/>
    <property type="evidence" value="ECO:0007669"/>
    <property type="project" value="InterPro"/>
</dbReference>
<dbReference type="InterPro" id="IPR049552">
    <property type="entry name" value="PKS_DH_N"/>
</dbReference>
<feature type="region of interest" description="N-terminal hotdog fold" evidence="5">
    <location>
        <begin position="1069"/>
        <end position="1198"/>
    </location>
</feature>
<dbReference type="Gene3D" id="3.10.129.110">
    <property type="entry name" value="Polyketide synthase dehydratase"/>
    <property type="match status" value="1"/>
</dbReference>
<dbReference type="Gene3D" id="1.10.1240.100">
    <property type="match status" value="1"/>
</dbReference>
<evidence type="ECO:0000256" key="5">
    <source>
        <dbReference type="PROSITE-ProRule" id="PRU01363"/>
    </source>
</evidence>
<feature type="region of interest" description="C-terminal hotdog fold" evidence="5">
    <location>
        <begin position="1213"/>
        <end position="1351"/>
    </location>
</feature>
<evidence type="ECO:0000256" key="2">
    <source>
        <dbReference type="ARBA" id="ARBA00022553"/>
    </source>
</evidence>
<feature type="region of interest" description="Disordered" evidence="7">
    <location>
        <begin position="917"/>
        <end position="986"/>
    </location>
</feature>
<gene>
    <name evidence="10" type="ORF">HUT08_03405</name>
</gene>
<accession>A0A7H8N322</accession>
<dbReference type="InterPro" id="IPR016039">
    <property type="entry name" value="Thiolase-like"/>
</dbReference>
<name>A0A7H8N322_9ACTN</name>
<dbReference type="PROSITE" id="PS52004">
    <property type="entry name" value="KS3_2"/>
    <property type="match status" value="1"/>
</dbReference>
<evidence type="ECO:0000313" key="11">
    <source>
        <dbReference type="Proteomes" id="UP000509303"/>
    </source>
</evidence>
<dbReference type="InterPro" id="IPR050091">
    <property type="entry name" value="PKS_NRPS_Biosynth_Enz"/>
</dbReference>
<evidence type="ECO:0000259" key="8">
    <source>
        <dbReference type="PROSITE" id="PS52004"/>
    </source>
</evidence>
<comment type="caution">
    <text evidence="5">Lacks conserved residue(s) required for the propagation of feature annotation.</text>
</comment>
<evidence type="ECO:0000313" key="10">
    <source>
        <dbReference type="EMBL" id="QKW48751.1"/>
    </source>
</evidence>
<feature type="compositionally biased region" description="Low complexity" evidence="7">
    <location>
        <begin position="1031"/>
        <end position="1043"/>
    </location>
</feature>
<protein>
    <submittedName>
        <fullName evidence="10">Polyketide synthase dehydratase domain-containing protein</fullName>
    </submittedName>
</protein>
<dbReference type="InterPro" id="IPR018201">
    <property type="entry name" value="Ketoacyl_synth_AS"/>
</dbReference>
<dbReference type="GO" id="GO:0004312">
    <property type="term" value="F:fatty acid synthase activity"/>
    <property type="evidence" value="ECO:0007669"/>
    <property type="project" value="TreeGrafter"/>
</dbReference>
<dbReference type="SUPFAM" id="SSF53901">
    <property type="entry name" value="Thiolase-like"/>
    <property type="match status" value="1"/>
</dbReference>
<organism evidence="10 11">
    <name type="scientific">Streptomyces buecherae</name>
    <dbReference type="NCBI Taxonomy" id="2763006"/>
    <lineage>
        <taxon>Bacteria</taxon>
        <taxon>Bacillati</taxon>
        <taxon>Actinomycetota</taxon>
        <taxon>Actinomycetes</taxon>
        <taxon>Kitasatosporales</taxon>
        <taxon>Streptomycetaceae</taxon>
        <taxon>Streptomyces</taxon>
    </lineage>
</organism>
<dbReference type="GO" id="GO:0005886">
    <property type="term" value="C:plasma membrane"/>
    <property type="evidence" value="ECO:0007669"/>
    <property type="project" value="TreeGrafter"/>
</dbReference>
<feature type="domain" description="PKS/mFAS DH" evidence="9">
    <location>
        <begin position="1069"/>
        <end position="1351"/>
    </location>
</feature>
<dbReference type="Pfam" id="PF02801">
    <property type="entry name" value="Ketoacyl-synt_C"/>
    <property type="match status" value="1"/>
</dbReference>
<keyword evidence="2" id="KW-0597">Phosphoprotein</keyword>
<dbReference type="PROSITE" id="PS52019">
    <property type="entry name" value="PKS_MFAS_DH"/>
    <property type="match status" value="1"/>
</dbReference>
<dbReference type="InterPro" id="IPR049900">
    <property type="entry name" value="PKS_mFAS_DH"/>
</dbReference>
<evidence type="ECO:0000256" key="1">
    <source>
        <dbReference type="ARBA" id="ARBA00022450"/>
    </source>
</evidence>
<evidence type="ECO:0000256" key="7">
    <source>
        <dbReference type="SAM" id="MobiDB-lite"/>
    </source>
</evidence>
<dbReference type="Pfam" id="PF21089">
    <property type="entry name" value="PKS_DH_N"/>
    <property type="match status" value="1"/>
</dbReference>
<dbReference type="InterPro" id="IPR014031">
    <property type="entry name" value="Ketoacyl_synth_C"/>
</dbReference>
<keyword evidence="3 6" id="KW-0808">Transferase</keyword>
<sequence length="1351" mass="143198">MTQTAPARTTAPGTAVAVTGIGARLPDARDHREYIANLLAGHSSPTEISPERWDAAEFYSTDVTEPGKTASKWCAQVAHPYDFDHTFFRVSPREAALMDPQQRLLLEETWHCVEDAGTPLAALRAARTAVYVGAMARDHLQEAAKDSGSVQSHSALGGYDSLLANRLSHTLGLRGPSVSVDAACAASLVTVHLAINALLGDEVDFALAGGVSLNLHPWKYISFSKARMLSPGGLCRTFSQDADGYVPGDGVGMVLLRRLDDAVRDGDHIYGVLTGSAVNHGGSRATITAPTVESQREVISAALARAGADPRTITYVEAHGTGTSLGDPIEVEALRQVYAAASADENWCRIGSVKPNIGHLEAAAGVAGLIKVLMMMAERRVPPSIHISALNPLIKLAGSPFEITREPADWLPHEPGAALRAGVSSFGMGGVNSHLIVEEYTEGTGPGAAGSRPAGKRRARPSTRYPFLLSARSPHSLDLLLDRWRTLTATPGVGFGPVADVCHTLAVGREHAAARIGGLVSGERDIAALVAKAGEPAVPPADRTWRLAVGELRPPARQRLRELLATPPYAEAAEEFRAGSDDAQAALRALRQGDRGARSAAVFGLLTLRVLLDLGLTPESVTAHGAGVWPALAATGALDWPVAAEFVRGRTPESAPLRAPRLPFTEPLTGHTFPTHPLDESYLADLLDGLALSGEETAAVWAKAGQLVDGQHTFRGHLRAWNQELEWRGRQDWRLPLDSAEWTAPPAAATTPAQVFRVLATQHAFDLVDRKWSLPRDPMVRDPRAREVLDLLADGVLTREHLPALLADGADGRTQVAADLRSRAVRPAPEGEYPMLRARAGMSATPDQLREWAGTGAHDSAATAGPRTATLWIGEPGSTGPADVVIDGDLALADMLAEPLLRLWHAGVDVDWGRYFAGTPRRSVPLPTTEFVRTTHRAPQPAPAPRPATRTQPEPETEPAPQAAAAPSQADPAADGPAPTSASAPALADGDVRGFVEGLLAAGQHARTLLDRWADGAPALLPGLDPPPAPAAAWGRPGAADGHQAAGVVGADGAVAPVDGPAGTVRRLHPLVHENVSDFQEERFRTSWTGHEPLLRDHLSHGRAALPDAAWIEAARAAVALAHGRDAQHLGVRLTDLTWHESYRHEPDTARPVDIALVQGPDGLVDFDCYQRRADDGEGADDVHLFCQGQAALTTLATEPDRVDLRQYTDGTQPHRSSADLDATLRRAGLQQGAAYQALQAVCRGDGHLVAELSLPAPPHPAAGEFVAHPVLLTVALQVAALWPEPAWPAAVAPAAIDAVTFHGGHADEVYAILTASAAPQALDLDMRDRNGRLLVRLSGIRFAHRNEGPC</sequence>
<comment type="similarity">
    <text evidence="6">Belongs to the thiolase-like superfamily. Beta-ketoacyl-ACP synthases family.</text>
</comment>
<dbReference type="SMART" id="SM00826">
    <property type="entry name" value="PKS_DH"/>
    <property type="match status" value="1"/>
</dbReference>
<dbReference type="Pfam" id="PF00109">
    <property type="entry name" value="ketoacyl-synt"/>
    <property type="match status" value="1"/>
</dbReference>
<keyword evidence="4" id="KW-0012">Acyltransferase</keyword>
<dbReference type="InterPro" id="IPR014030">
    <property type="entry name" value="Ketoacyl_synth_N"/>
</dbReference>
<dbReference type="Proteomes" id="UP000509303">
    <property type="component" value="Chromosome"/>
</dbReference>
<dbReference type="Gene3D" id="3.30.70.3290">
    <property type="match status" value="1"/>
</dbReference>
<dbReference type="PANTHER" id="PTHR43775">
    <property type="entry name" value="FATTY ACID SYNTHASE"/>
    <property type="match status" value="1"/>
</dbReference>
<reference evidence="10 11" key="1">
    <citation type="submission" date="2020-06" db="EMBL/GenBank/DDBJ databases">
        <title>Genome mining for natural products.</title>
        <authorList>
            <person name="Zhang B."/>
            <person name="Shi J."/>
            <person name="Ge H."/>
        </authorList>
    </citation>
    <scope>NUCLEOTIDE SEQUENCE [LARGE SCALE GENOMIC DNA]</scope>
    <source>
        <strain evidence="10 11">NA00687</strain>
    </source>
</reference>
<dbReference type="InterPro" id="IPR020807">
    <property type="entry name" value="PKS_DH"/>
</dbReference>
<dbReference type="SMART" id="SM00825">
    <property type="entry name" value="PKS_KS"/>
    <property type="match status" value="1"/>
</dbReference>
<evidence type="ECO:0000256" key="4">
    <source>
        <dbReference type="ARBA" id="ARBA00023315"/>
    </source>
</evidence>
<feature type="compositionally biased region" description="Low complexity" evidence="7">
    <location>
        <begin position="947"/>
        <end position="986"/>
    </location>
</feature>
<keyword evidence="11" id="KW-1185">Reference proteome</keyword>
<dbReference type="PROSITE" id="PS00606">
    <property type="entry name" value="KS3_1"/>
    <property type="match status" value="1"/>
</dbReference>
<dbReference type="EMBL" id="CP054929">
    <property type="protein sequence ID" value="QKW48751.1"/>
    <property type="molecule type" value="Genomic_DNA"/>
</dbReference>
<dbReference type="GO" id="GO:0005737">
    <property type="term" value="C:cytoplasm"/>
    <property type="evidence" value="ECO:0007669"/>
    <property type="project" value="TreeGrafter"/>
</dbReference>
<dbReference type="InterPro" id="IPR042104">
    <property type="entry name" value="PKS_dehydratase_sf"/>
</dbReference>
<dbReference type="RefSeq" id="WP_176160483.1">
    <property type="nucleotide sequence ID" value="NZ_CP054929.1"/>
</dbReference>
<feature type="region of interest" description="Disordered" evidence="7">
    <location>
        <begin position="1021"/>
        <end position="1043"/>
    </location>
</feature>
<dbReference type="GO" id="GO:0071770">
    <property type="term" value="P:DIM/DIP cell wall layer assembly"/>
    <property type="evidence" value="ECO:0007669"/>
    <property type="project" value="TreeGrafter"/>
</dbReference>
<evidence type="ECO:0000256" key="3">
    <source>
        <dbReference type="ARBA" id="ARBA00022679"/>
    </source>
</evidence>
<dbReference type="PANTHER" id="PTHR43775:SF37">
    <property type="entry name" value="SI:DKEY-61P9.11"/>
    <property type="match status" value="1"/>
</dbReference>
<proteinExistence type="inferred from homology"/>
<dbReference type="CDD" id="cd00833">
    <property type="entry name" value="PKS"/>
    <property type="match status" value="1"/>
</dbReference>
<dbReference type="InterPro" id="IPR020841">
    <property type="entry name" value="PKS_Beta-ketoAc_synthase_dom"/>
</dbReference>
<dbReference type="InterPro" id="IPR049551">
    <property type="entry name" value="PKS_DH_C"/>
</dbReference>
<dbReference type="GO" id="GO:0004315">
    <property type="term" value="F:3-oxoacyl-[acyl-carrier-protein] synthase activity"/>
    <property type="evidence" value="ECO:0007669"/>
    <property type="project" value="InterPro"/>
</dbReference>
<dbReference type="Pfam" id="PF14765">
    <property type="entry name" value="PS-DH"/>
    <property type="match status" value="1"/>
</dbReference>
<feature type="domain" description="Ketosynthase family 3 (KS3)" evidence="8">
    <location>
        <begin position="13"/>
        <end position="439"/>
    </location>
</feature>